<dbReference type="EMBL" id="FZNV01000003">
    <property type="protein sequence ID" value="SNR60254.1"/>
    <property type="molecule type" value="Genomic_DNA"/>
</dbReference>
<evidence type="ECO:0000313" key="2">
    <source>
        <dbReference type="Proteomes" id="UP000198337"/>
    </source>
</evidence>
<name>A0ABY1SJH1_9FLAO</name>
<dbReference type="Proteomes" id="UP000198337">
    <property type="component" value="Unassembled WGS sequence"/>
</dbReference>
<proteinExistence type="predicted"/>
<protein>
    <recommendedName>
        <fullName evidence="3">Regulatory protein, Fis family</fullName>
    </recommendedName>
</protein>
<dbReference type="RefSeq" id="WP_089261172.1">
    <property type="nucleotide sequence ID" value="NZ_FZNV01000003.1"/>
</dbReference>
<evidence type="ECO:0000313" key="1">
    <source>
        <dbReference type="EMBL" id="SNR60254.1"/>
    </source>
</evidence>
<reference evidence="1 2" key="1">
    <citation type="submission" date="2017-06" db="EMBL/GenBank/DDBJ databases">
        <authorList>
            <person name="Varghese N."/>
            <person name="Submissions S."/>
        </authorList>
    </citation>
    <scope>NUCLEOTIDE SEQUENCE [LARGE SCALE GENOMIC DNA]</scope>
    <source>
        <strain evidence="1 2">DSM 19840</strain>
    </source>
</reference>
<evidence type="ECO:0008006" key="3">
    <source>
        <dbReference type="Google" id="ProtNLM"/>
    </source>
</evidence>
<comment type="caution">
    <text evidence="1">The sequence shown here is derived from an EMBL/GenBank/DDBJ whole genome shotgun (WGS) entry which is preliminary data.</text>
</comment>
<sequence>MKGLQEIKRAIDHYVETNNKTALEVVAALEKHYFNKAVTEEIKLYKKKKKKVAQITKDLKISHRRFYKILEDKKVAFTKYNKSNDNTSDQ</sequence>
<organism evidence="1 2">
    <name type="scientific">Maribacter sedimenticola</name>
    <dbReference type="NCBI Taxonomy" id="228956"/>
    <lineage>
        <taxon>Bacteria</taxon>
        <taxon>Pseudomonadati</taxon>
        <taxon>Bacteroidota</taxon>
        <taxon>Flavobacteriia</taxon>
        <taxon>Flavobacteriales</taxon>
        <taxon>Flavobacteriaceae</taxon>
        <taxon>Maribacter</taxon>
    </lineage>
</organism>
<accession>A0ABY1SJH1</accession>
<keyword evidence="2" id="KW-1185">Reference proteome</keyword>
<gene>
    <name evidence="1" type="ORF">SAMN04488009_2758</name>
</gene>